<proteinExistence type="predicted"/>
<accession>A0AA37XAX1</accession>
<feature type="transmembrane region" description="Helical" evidence="1">
    <location>
        <begin position="12"/>
        <end position="33"/>
    </location>
</feature>
<dbReference type="AlphaFoldDB" id="A0AA37XAX1"/>
<evidence type="ECO:0000313" key="2">
    <source>
        <dbReference type="EMBL" id="GMA27705.1"/>
    </source>
</evidence>
<dbReference type="Pfam" id="PF12730">
    <property type="entry name" value="ABC2_membrane_4"/>
    <property type="match status" value="1"/>
</dbReference>
<feature type="transmembrane region" description="Helical" evidence="1">
    <location>
        <begin position="133"/>
        <end position="151"/>
    </location>
</feature>
<dbReference type="Proteomes" id="UP001157160">
    <property type="component" value="Unassembled WGS sequence"/>
</dbReference>
<comment type="caution">
    <text evidence="2">The sequence shown here is derived from an EMBL/GenBank/DDBJ whole genome shotgun (WGS) entry which is preliminary data.</text>
</comment>
<keyword evidence="1" id="KW-0812">Transmembrane</keyword>
<protein>
    <recommendedName>
        <fullName evidence="4">Lantibiotic ABC transporter permease</fullName>
    </recommendedName>
</protein>
<evidence type="ECO:0008006" key="4">
    <source>
        <dbReference type="Google" id="ProtNLM"/>
    </source>
</evidence>
<feature type="transmembrane region" description="Helical" evidence="1">
    <location>
        <begin position="53"/>
        <end position="73"/>
    </location>
</feature>
<keyword evidence="3" id="KW-1185">Reference proteome</keyword>
<dbReference type="RefSeq" id="WP_284230499.1">
    <property type="nucleotide sequence ID" value="NZ_BSUL01000001.1"/>
</dbReference>
<feature type="transmembrane region" description="Helical" evidence="1">
    <location>
        <begin position="220"/>
        <end position="245"/>
    </location>
</feature>
<evidence type="ECO:0000313" key="3">
    <source>
        <dbReference type="Proteomes" id="UP001157160"/>
    </source>
</evidence>
<gene>
    <name evidence="2" type="ORF">GCM10025874_09580</name>
</gene>
<dbReference type="EMBL" id="BSUL01000001">
    <property type="protein sequence ID" value="GMA27705.1"/>
    <property type="molecule type" value="Genomic_DNA"/>
</dbReference>
<sequence length="248" mass="25539">MLRSELLKLKRSSIWLIAVVMPLLAVITGTINFASNPDQLDAGWASFTSQVTLFYGLVFSSVSIGLLAAVVWRPEHRGTNWNLLATHARTPVRLVLAKTAAIALAVAVMQAVLVTATLIAGVVVLGLQDAAPWRFALVGALAVVAALPLIAAQSLLSMLLRSFTAPVAICLVGCVAGVASVTSEALRPLGTVLPQALNTRALNLGGTSLAGSGDLSAADALPIVVAAIGVALVIVGASVAAIRWIKLR</sequence>
<reference evidence="2 3" key="1">
    <citation type="journal article" date="2014" name="Int. J. Syst. Evol. Microbiol.">
        <title>Complete genome sequence of Corynebacterium casei LMG S-19264T (=DSM 44701T), isolated from a smear-ripened cheese.</title>
        <authorList>
            <consortium name="US DOE Joint Genome Institute (JGI-PGF)"/>
            <person name="Walter F."/>
            <person name="Albersmeier A."/>
            <person name="Kalinowski J."/>
            <person name="Ruckert C."/>
        </authorList>
    </citation>
    <scope>NUCLEOTIDE SEQUENCE [LARGE SCALE GENOMIC DNA]</scope>
    <source>
        <strain evidence="2 3">NBRC 112289</strain>
    </source>
</reference>
<keyword evidence="1" id="KW-1133">Transmembrane helix</keyword>
<feature type="transmembrane region" description="Helical" evidence="1">
    <location>
        <begin position="163"/>
        <end position="182"/>
    </location>
</feature>
<dbReference type="CDD" id="cd21809">
    <property type="entry name" value="ABC-2_lan_permease-like"/>
    <property type="match status" value="1"/>
</dbReference>
<feature type="transmembrane region" description="Helical" evidence="1">
    <location>
        <begin position="94"/>
        <end position="127"/>
    </location>
</feature>
<evidence type="ECO:0000256" key="1">
    <source>
        <dbReference type="SAM" id="Phobius"/>
    </source>
</evidence>
<name>A0AA37XAX1_9MICO</name>
<organism evidence="2 3">
    <name type="scientific">Arenivirga flava</name>
    <dbReference type="NCBI Taxonomy" id="1930060"/>
    <lineage>
        <taxon>Bacteria</taxon>
        <taxon>Bacillati</taxon>
        <taxon>Actinomycetota</taxon>
        <taxon>Actinomycetes</taxon>
        <taxon>Micrococcales</taxon>
        <taxon>Microbacteriaceae</taxon>
        <taxon>Arenivirga</taxon>
    </lineage>
</organism>
<keyword evidence="1" id="KW-0472">Membrane</keyword>